<feature type="non-terminal residue" evidence="1">
    <location>
        <position position="1"/>
    </location>
</feature>
<sequence>LFLQNLEQLIVLFCQALIAKRLASHSPISRWEIRAIILAMTAVRYAAEDLKVPSVTDGK</sequence>
<name>A0A7T8JW96_CALRO</name>
<reference evidence="2" key="1">
    <citation type="submission" date="2021-01" db="EMBL/GenBank/DDBJ databases">
        <title>Caligus Genome Assembly.</title>
        <authorList>
            <person name="Gallardo-Escarate C."/>
        </authorList>
    </citation>
    <scope>NUCLEOTIDE SEQUENCE [LARGE SCALE GENOMIC DNA]</scope>
</reference>
<gene>
    <name evidence="1" type="ORF">FKW44_021987</name>
</gene>
<dbReference type="AlphaFoldDB" id="A0A7T8JW96"/>
<organism evidence="1 2">
    <name type="scientific">Caligus rogercresseyi</name>
    <name type="common">Sea louse</name>
    <dbReference type="NCBI Taxonomy" id="217165"/>
    <lineage>
        <taxon>Eukaryota</taxon>
        <taxon>Metazoa</taxon>
        <taxon>Ecdysozoa</taxon>
        <taxon>Arthropoda</taxon>
        <taxon>Crustacea</taxon>
        <taxon>Multicrustacea</taxon>
        <taxon>Hexanauplia</taxon>
        <taxon>Copepoda</taxon>
        <taxon>Siphonostomatoida</taxon>
        <taxon>Caligidae</taxon>
        <taxon>Caligus</taxon>
    </lineage>
</organism>
<evidence type="ECO:0000313" key="2">
    <source>
        <dbReference type="Proteomes" id="UP000595437"/>
    </source>
</evidence>
<proteinExistence type="predicted"/>
<evidence type="ECO:0000313" key="1">
    <source>
        <dbReference type="EMBL" id="QQP36789.1"/>
    </source>
</evidence>
<accession>A0A7T8JW96</accession>
<dbReference type="Proteomes" id="UP000595437">
    <property type="component" value="Chromosome 16"/>
</dbReference>
<dbReference type="EMBL" id="CP045905">
    <property type="protein sequence ID" value="QQP36789.1"/>
    <property type="molecule type" value="Genomic_DNA"/>
</dbReference>
<keyword evidence="2" id="KW-1185">Reference proteome</keyword>
<protein>
    <submittedName>
        <fullName evidence="1">Uncharacterized protein</fullName>
    </submittedName>
</protein>